<proteinExistence type="predicted"/>
<gene>
    <name evidence="1" type="ORF">ISN44_As05g035880</name>
</gene>
<keyword evidence="2" id="KW-1185">Reference proteome</keyword>
<protein>
    <submittedName>
        <fullName evidence="1">Uncharacterized protein</fullName>
    </submittedName>
</protein>
<dbReference type="EMBL" id="JAEFBJ010000005">
    <property type="protein sequence ID" value="KAG7611490.1"/>
    <property type="molecule type" value="Genomic_DNA"/>
</dbReference>
<dbReference type="AlphaFoldDB" id="A0A8T2DM58"/>
<evidence type="ECO:0000313" key="2">
    <source>
        <dbReference type="Proteomes" id="UP000694251"/>
    </source>
</evidence>
<reference evidence="1 2" key="1">
    <citation type="submission" date="2020-12" db="EMBL/GenBank/DDBJ databases">
        <title>Concerted genomic and epigenomic changes stabilize Arabidopsis allopolyploids.</title>
        <authorList>
            <person name="Chen Z."/>
        </authorList>
    </citation>
    <scope>NUCLEOTIDE SEQUENCE [LARGE SCALE GENOMIC DNA]</scope>
    <source>
        <strain evidence="1">As9502</strain>
        <tissue evidence="1">Leaf</tissue>
    </source>
</reference>
<comment type="caution">
    <text evidence="1">The sequence shown here is derived from an EMBL/GenBank/DDBJ whole genome shotgun (WGS) entry which is preliminary data.</text>
</comment>
<name>A0A8T2DM58_ARASU</name>
<sequence>MPLNFVDNYEITRHTNERVCYKFSSSSLDILPKDVIGPISTRLAEAVILPRAIHLLLDLQVAK</sequence>
<dbReference type="Proteomes" id="UP000694251">
    <property type="component" value="Chromosome 5"/>
</dbReference>
<evidence type="ECO:0000313" key="1">
    <source>
        <dbReference type="EMBL" id="KAG7611490.1"/>
    </source>
</evidence>
<accession>A0A8T2DM58</accession>
<organism evidence="1 2">
    <name type="scientific">Arabidopsis suecica</name>
    <name type="common">Swedish thale-cress</name>
    <name type="synonym">Cardaminopsis suecica</name>
    <dbReference type="NCBI Taxonomy" id="45249"/>
    <lineage>
        <taxon>Eukaryota</taxon>
        <taxon>Viridiplantae</taxon>
        <taxon>Streptophyta</taxon>
        <taxon>Embryophyta</taxon>
        <taxon>Tracheophyta</taxon>
        <taxon>Spermatophyta</taxon>
        <taxon>Magnoliopsida</taxon>
        <taxon>eudicotyledons</taxon>
        <taxon>Gunneridae</taxon>
        <taxon>Pentapetalae</taxon>
        <taxon>rosids</taxon>
        <taxon>malvids</taxon>
        <taxon>Brassicales</taxon>
        <taxon>Brassicaceae</taxon>
        <taxon>Camelineae</taxon>
        <taxon>Arabidopsis</taxon>
    </lineage>
</organism>